<sequence length="170" mass="18569">MGENATLTIKEAIRGGYESNHQSSHWNKEKAPESKSSTAPRKDGCFLCGGPHRASSHCEADFEEDEDVVGAFSHRCSTISYRVIEKGEINKKPIKTMVDTGATHNYLASPKVECLELVLEKGSRKVKVINSVAQPIARVAKSVLIKVGPFEGRTTLSAVQIDDFKLILGL</sequence>
<comment type="caution">
    <text evidence="2">The sequence shown here is derived from an EMBL/GenBank/DDBJ whole genome shotgun (WGS) entry which is preliminary data.</text>
</comment>
<dbReference type="Pfam" id="PF13975">
    <property type="entry name" value="gag-asp_proteas"/>
    <property type="match status" value="1"/>
</dbReference>
<dbReference type="SUPFAM" id="SSF50630">
    <property type="entry name" value="Acid proteases"/>
    <property type="match status" value="1"/>
</dbReference>
<dbReference type="EMBL" id="JBFOLK010000008">
    <property type="protein sequence ID" value="KAL2491208.1"/>
    <property type="molecule type" value="Genomic_DNA"/>
</dbReference>
<dbReference type="InterPro" id="IPR021109">
    <property type="entry name" value="Peptidase_aspartic_dom_sf"/>
</dbReference>
<dbReference type="Proteomes" id="UP001604336">
    <property type="component" value="Unassembled WGS sequence"/>
</dbReference>
<keyword evidence="3" id="KW-1185">Reference proteome</keyword>
<evidence type="ECO:0000313" key="3">
    <source>
        <dbReference type="Proteomes" id="UP001604336"/>
    </source>
</evidence>
<organism evidence="2 3">
    <name type="scientific">Abeliophyllum distichum</name>
    <dbReference type="NCBI Taxonomy" id="126358"/>
    <lineage>
        <taxon>Eukaryota</taxon>
        <taxon>Viridiplantae</taxon>
        <taxon>Streptophyta</taxon>
        <taxon>Embryophyta</taxon>
        <taxon>Tracheophyta</taxon>
        <taxon>Spermatophyta</taxon>
        <taxon>Magnoliopsida</taxon>
        <taxon>eudicotyledons</taxon>
        <taxon>Gunneridae</taxon>
        <taxon>Pentapetalae</taxon>
        <taxon>asterids</taxon>
        <taxon>lamiids</taxon>
        <taxon>Lamiales</taxon>
        <taxon>Oleaceae</taxon>
        <taxon>Forsythieae</taxon>
        <taxon>Abeliophyllum</taxon>
    </lineage>
</organism>
<reference evidence="3" key="1">
    <citation type="submission" date="2024-07" db="EMBL/GenBank/DDBJ databases">
        <title>Two chromosome-level genome assemblies of Korean endemic species Abeliophyllum distichum and Forsythia ovata (Oleaceae).</title>
        <authorList>
            <person name="Jang H."/>
        </authorList>
    </citation>
    <scope>NUCLEOTIDE SEQUENCE [LARGE SCALE GENOMIC DNA]</scope>
</reference>
<dbReference type="CDD" id="cd00303">
    <property type="entry name" value="retropepsin_like"/>
    <property type="match status" value="1"/>
</dbReference>
<protein>
    <submittedName>
        <fullName evidence="2">Uncharacterized protein</fullName>
    </submittedName>
</protein>
<feature type="region of interest" description="Disordered" evidence="1">
    <location>
        <begin position="16"/>
        <end position="40"/>
    </location>
</feature>
<name>A0ABD1RS11_9LAMI</name>
<evidence type="ECO:0000313" key="2">
    <source>
        <dbReference type="EMBL" id="KAL2491208.1"/>
    </source>
</evidence>
<proteinExistence type="predicted"/>
<evidence type="ECO:0000256" key="1">
    <source>
        <dbReference type="SAM" id="MobiDB-lite"/>
    </source>
</evidence>
<dbReference type="Gene3D" id="2.40.70.10">
    <property type="entry name" value="Acid Proteases"/>
    <property type="match status" value="1"/>
</dbReference>
<accession>A0ABD1RS11</accession>
<gene>
    <name evidence="2" type="ORF">Adt_26836</name>
</gene>
<dbReference type="AlphaFoldDB" id="A0ABD1RS11"/>